<proteinExistence type="predicted"/>
<reference evidence="3" key="1">
    <citation type="submission" date="2025-08" db="UniProtKB">
        <authorList>
            <consortium name="RefSeq"/>
        </authorList>
    </citation>
    <scope>IDENTIFICATION</scope>
</reference>
<dbReference type="RefSeq" id="XP_008579344.1">
    <property type="nucleotide sequence ID" value="XM_008581122.1"/>
</dbReference>
<feature type="compositionally biased region" description="Polar residues" evidence="1">
    <location>
        <begin position="26"/>
        <end position="44"/>
    </location>
</feature>
<evidence type="ECO:0000313" key="3">
    <source>
        <dbReference type="RefSeq" id="XP_008579344.1"/>
    </source>
</evidence>
<feature type="region of interest" description="Disordered" evidence="1">
    <location>
        <begin position="1"/>
        <end position="74"/>
    </location>
</feature>
<name>A0ABM0RFF3_GALVR</name>
<organism evidence="2 3">
    <name type="scientific">Galeopterus variegatus</name>
    <name type="common">Malayan flying lemur</name>
    <name type="synonym">Cynocephalus variegatus</name>
    <dbReference type="NCBI Taxonomy" id="482537"/>
    <lineage>
        <taxon>Eukaryota</taxon>
        <taxon>Metazoa</taxon>
        <taxon>Chordata</taxon>
        <taxon>Craniata</taxon>
        <taxon>Vertebrata</taxon>
        <taxon>Euteleostomi</taxon>
        <taxon>Mammalia</taxon>
        <taxon>Eutheria</taxon>
        <taxon>Euarchontoglires</taxon>
        <taxon>Dermoptera</taxon>
        <taxon>Cynocephalidae</taxon>
        <taxon>Galeopterus</taxon>
    </lineage>
</organism>
<protein>
    <submittedName>
        <fullName evidence="3">Uncharacterized protein</fullName>
    </submittedName>
</protein>
<keyword evidence="2" id="KW-1185">Reference proteome</keyword>
<dbReference type="GeneID" id="103597298"/>
<evidence type="ECO:0000256" key="1">
    <source>
        <dbReference type="SAM" id="MobiDB-lite"/>
    </source>
</evidence>
<dbReference type="Proteomes" id="UP000694923">
    <property type="component" value="Unplaced"/>
</dbReference>
<accession>A0ABM0RFF3</accession>
<gene>
    <name evidence="3" type="primary">LOC103597298</name>
</gene>
<sequence length="74" mass="8172">MEAEKSHDLPSATWRPREAGGVVPIQAQTPENQGSQWYKSQFESKGTRPRSPDVGGQEKMDVQAQEKRTASAMA</sequence>
<evidence type="ECO:0000313" key="2">
    <source>
        <dbReference type="Proteomes" id="UP000694923"/>
    </source>
</evidence>
<feature type="compositionally biased region" description="Basic and acidic residues" evidence="1">
    <location>
        <begin position="56"/>
        <end position="74"/>
    </location>
</feature>